<gene>
    <name evidence="2" type="ORF">GWO68_05935</name>
</gene>
<evidence type="ECO:0000313" key="3">
    <source>
        <dbReference type="Proteomes" id="UP000478546"/>
    </source>
</evidence>
<feature type="compositionally biased region" description="Acidic residues" evidence="1">
    <location>
        <begin position="98"/>
        <end position="108"/>
    </location>
</feature>
<name>A0A6B2GWY2_9BACT</name>
<proteinExistence type="predicted"/>
<dbReference type="Proteomes" id="UP000478546">
    <property type="component" value="Unassembled WGS sequence"/>
</dbReference>
<accession>A0A6B2GWY2</accession>
<reference evidence="2 3" key="1">
    <citation type="submission" date="2020-01" db="EMBL/GenBank/DDBJ databases">
        <authorList>
            <person name="Kim M.K."/>
        </authorList>
    </citation>
    <scope>NUCLEOTIDE SEQUENCE [LARGE SCALE GENOMIC DNA]</scope>
    <source>
        <strain evidence="2 3">BT213</strain>
    </source>
</reference>
<sequence length="108" mass="13016">MDAEELNNWDEERYLELNSYFRVRIQILVDSDPYIKDLLHQNKSLQLHDLIDRLSEDDQERWHEFMKLDSIKLHIDMRNHLEGKGTPYNPRDGFTSGDLEDDDRPATW</sequence>
<dbReference type="EMBL" id="JAAEAA010000006">
    <property type="protein sequence ID" value="NDK55449.1"/>
    <property type="molecule type" value="Genomic_DNA"/>
</dbReference>
<dbReference type="RefSeq" id="WP_162345513.1">
    <property type="nucleotide sequence ID" value="NZ_JAAEAA010000006.1"/>
</dbReference>
<protein>
    <submittedName>
        <fullName evidence="2">Uncharacterized protein</fullName>
    </submittedName>
</protein>
<evidence type="ECO:0000256" key="1">
    <source>
        <dbReference type="SAM" id="MobiDB-lite"/>
    </source>
</evidence>
<organism evidence="2 3">
    <name type="scientific">Pontibacter fetidus</name>
    <dbReference type="NCBI Taxonomy" id="2700082"/>
    <lineage>
        <taxon>Bacteria</taxon>
        <taxon>Pseudomonadati</taxon>
        <taxon>Bacteroidota</taxon>
        <taxon>Cytophagia</taxon>
        <taxon>Cytophagales</taxon>
        <taxon>Hymenobacteraceae</taxon>
        <taxon>Pontibacter</taxon>
    </lineage>
</organism>
<dbReference type="AlphaFoldDB" id="A0A6B2GWY2"/>
<keyword evidence="3" id="KW-1185">Reference proteome</keyword>
<feature type="region of interest" description="Disordered" evidence="1">
    <location>
        <begin position="82"/>
        <end position="108"/>
    </location>
</feature>
<evidence type="ECO:0000313" key="2">
    <source>
        <dbReference type="EMBL" id="NDK55449.1"/>
    </source>
</evidence>
<comment type="caution">
    <text evidence="2">The sequence shown here is derived from an EMBL/GenBank/DDBJ whole genome shotgun (WGS) entry which is preliminary data.</text>
</comment>